<keyword evidence="3" id="KW-1185">Reference proteome</keyword>
<organism evidence="2 3">
    <name type="scientific">Tieghemostelium lacteum</name>
    <name type="common">Slime mold</name>
    <name type="synonym">Dictyostelium lacteum</name>
    <dbReference type="NCBI Taxonomy" id="361077"/>
    <lineage>
        <taxon>Eukaryota</taxon>
        <taxon>Amoebozoa</taxon>
        <taxon>Evosea</taxon>
        <taxon>Eumycetozoa</taxon>
        <taxon>Dictyostelia</taxon>
        <taxon>Dictyosteliales</taxon>
        <taxon>Raperosteliaceae</taxon>
        <taxon>Tieghemostelium</taxon>
    </lineage>
</organism>
<dbReference type="PROSITE" id="PS50181">
    <property type="entry name" value="FBOX"/>
    <property type="match status" value="1"/>
</dbReference>
<dbReference type="InParanoid" id="A0A151Z4F7"/>
<comment type="caution">
    <text evidence="2">The sequence shown here is derived from an EMBL/GenBank/DDBJ whole genome shotgun (WGS) entry which is preliminary data.</text>
</comment>
<evidence type="ECO:0000313" key="2">
    <source>
        <dbReference type="EMBL" id="KYQ88852.1"/>
    </source>
</evidence>
<evidence type="ECO:0000313" key="3">
    <source>
        <dbReference type="Proteomes" id="UP000076078"/>
    </source>
</evidence>
<sequence>MMYPLPNIITKKILNYLVNFNRWDGIDSFLQKFTLICKEWNKIIASLEIYNNLYFDYEYLDVLNLLNRYNIKCSLLTHSDPTLIGDKEKYVSIRVTKETYVSDGNKLNEFVKEFVNLKDLYMYCKFLSTTPPIPDESSYLMSIDFESWYKNRNISISVTFDIRSGSLTIPTNEFVHLNKYWSKLNIIHGTFSIDMVSNTLSQPTPLRALVLTNVEISLKSMIFLLQNSPQLAIIKFQNINAKSNDSFHNDILNYLVDTDLPSLVSLSIKSWQREVDFQNMVNFYNRTKIRILNIQFKSFFLKDGLNQNIGEYEISNPHIQSNYFEAIIVTSKGKNQPFNFLSIWKDKSNLKVITVDNIYGKVDDIKSFTNLSKLTYSSDYHDFLEEILGLSLPKFRNLNIENTHYPNLTLNLIEPIHNNKILTTLNVMDISQNDLEKLLAFSKSLVEISVNTVHLNSDSSITLLIQHIKDNRILQKLFIKHSYPISIDNILHYVDIYRNGHQITHLTLPESPSHCSLEELENMITKNPNIFYLGTENKQIQKLLKKYFIQWE</sequence>
<dbReference type="Proteomes" id="UP000076078">
    <property type="component" value="Unassembled WGS sequence"/>
</dbReference>
<reference evidence="2 3" key="1">
    <citation type="submission" date="2015-12" db="EMBL/GenBank/DDBJ databases">
        <title>Dictyostelia acquired genes for synthesis and detection of signals that induce cell-type specialization by lateral gene transfer from prokaryotes.</title>
        <authorList>
            <person name="Gloeckner G."/>
            <person name="Schaap P."/>
        </authorList>
    </citation>
    <scope>NUCLEOTIDE SEQUENCE [LARGE SCALE GENOMIC DNA]</scope>
    <source>
        <strain evidence="2 3">TK</strain>
    </source>
</reference>
<evidence type="ECO:0000259" key="1">
    <source>
        <dbReference type="PROSITE" id="PS50181"/>
    </source>
</evidence>
<protein>
    <recommendedName>
        <fullName evidence="1">F-box domain-containing protein</fullName>
    </recommendedName>
</protein>
<accession>A0A151Z4F7</accession>
<gene>
    <name evidence="2" type="ORF">DLAC_10655</name>
</gene>
<dbReference type="AlphaFoldDB" id="A0A151Z4F7"/>
<name>A0A151Z4F7_TIELA</name>
<proteinExistence type="predicted"/>
<dbReference type="InterPro" id="IPR001810">
    <property type="entry name" value="F-box_dom"/>
</dbReference>
<dbReference type="EMBL" id="LODT01000047">
    <property type="protein sequence ID" value="KYQ88852.1"/>
    <property type="molecule type" value="Genomic_DNA"/>
</dbReference>
<feature type="domain" description="F-box" evidence="1">
    <location>
        <begin position="1"/>
        <end position="53"/>
    </location>
</feature>